<proteinExistence type="predicted"/>
<protein>
    <submittedName>
        <fullName evidence="1">Uncharacterized protein</fullName>
    </submittedName>
</protein>
<evidence type="ECO:0000313" key="2">
    <source>
        <dbReference type="Proteomes" id="UP000823388"/>
    </source>
</evidence>
<reference evidence="1" key="1">
    <citation type="submission" date="2020-05" db="EMBL/GenBank/DDBJ databases">
        <title>WGS assembly of Panicum virgatum.</title>
        <authorList>
            <person name="Lovell J.T."/>
            <person name="Jenkins J."/>
            <person name="Shu S."/>
            <person name="Juenger T.E."/>
            <person name="Schmutz J."/>
        </authorList>
    </citation>
    <scope>NUCLEOTIDE SEQUENCE</scope>
    <source>
        <strain evidence="1">AP13</strain>
    </source>
</reference>
<accession>A0A8T0V144</accession>
<dbReference type="AlphaFoldDB" id="A0A8T0V144"/>
<comment type="caution">
    <text evidence="1">The sequence shown here is derived from an EMBL/GenBank/DDBJ whole genome shotgun (WGS) entry which is preliminary data.</text>
</comment>
<gene>
    <name evidence="1" type="ORF">PVAP13_3KG228267</name>
</gene>
<dbReference type="EMBL" id="CM029041">
    <property type="protein sequence ID" value="KAG2628108.1"/>
    <property type="molecule type" value="Genomic_DNA"/>
</dbReference>
<sequence length="185" mass="21372">METLLLCSESMLQKKRASVSSPVVEEQNQEQEHERVIEEVVGPTPTPPPSVEPVEDTTHKADWIQIHFMVGAFESFDFVFSLHLMFVILGCTNELSECLQRREQDIIHAIQLVGVAKNRMQHLRSEGWNQFLQKVTLFCNKHGVEVPTMEGNYVTFGRSRRFVQNQTNDDHFRREVYIGVIDKIS</sequence>
<dbReference type="PANTHER" id="PTHR11697:SF230">
    <property type="entry name" value="ZINC FINGER, MYM DOMAIN CONTAINING 1"/>
    <property type="match status" value="1"/>
</dbReference>
<dbReference type="InterPro" id="IPR055298">
    <property type="entry name" value="AtLOH3-like"/>
</dbReference>
<organism evidence="1 2">
    <name type="scientific">Panicum virgatum</name>
    <name type="common">Blackwell switchgrass</name>
    <dbReference type="NCBI Taxonomy" id="38727"/>
    <lineage>
        <taxon>Eukaryota</taxon>
        <taxon>Viridiplantae</taxon>
        <taxon>Streptophyta</taxon>
        <taxon>Embryophyta</taxon>
        <taxon>Tracheophyta</taxon>
        <taxon>Spermatophyta</taxon>
        <taxon>Magnoliopsida</taxon>
        <taxon>Liliopsida</taxon>
        <taxon>Poales</taxon>
        <taxon>Poaceae</taxon>
        <taxon>PACMAD clade</taxon>
        <taxon>Panicoideae</taxon>
        <taxon>Panicodae</taxon>
        <taxon>Paniceae</taxon>
        <taxon>Panicinae</taxon>
        <taxon>Panicum</taxon>
        <taxon>Panicum sect. Hiantes</taxon>
    </lineage>
</organism>
<keyword evidence="2" id="KW-1185">Reference proteome</keyword>
<evidence type="ECO:0000313" key="1">
    <source>
        <dbReference type="EMBL" id="KAG2628108.1"/>
    </source>
</evidence>
<dbReference type="Proteomes" id="UP000823388">
    <property type="component" value="Chromosome 3K"/>
</dbReference>
<dbReference type="PANTHER" id="PTHR11697">
    <property type="entry name" value="GENERAL TRANSCRIPTION FACTOR 2-RELATED ZINC FINGER PROTEIN"/>
    <property type="match status" value="1"/>
</dbReference>
<name>A0A8T0V144_PANVG</name>